<gene>
    <name evidence="1" type="ORF">GRF29_103g690997</name>
</gene>
<protein>
    <submittedName>
        <fullName evidence="1">Uncharacterized protein</fullName>
    </submittedName>
</protein>
<reference evidence="1 2" key="1">
    <citation type="submission" date="2021-02" db="EMBL/GenBank/DDBJ databases">
        <title>Genome assembly of Pseudopithomyces chartarum.</title>
        <authorList>
            <person name="Jauregui R."/>
            <person name="Singh J."/>
            <person name="Voisey C."/>
        </authorList>
    </citation>
    <scope>NUCLEOTIDE SEQUENCE [LARGE SCALE GENOMIC DNA]</scope>
    <source>
        <strain evidence="1 2">AGR01</strain>
    </source>
</reference>
<organism evidence="1 2">
    <name type="scientific">Pseudopithomyces chartarum</name>
    <dbReference type="NCBI Taxonomy" id="1892770"/>
    <lineage>
        <taxon>Eukaryota</taxon>
        <taxon>Fungi</taxon>
        <taxon>Dikarya</taxon>
        <taxon>Ascomycota</taxon>
        <taxon>Pezizomycotina</taxon>
        <taxon>Dothideomycetes</taxon>
        <taxon>Pleosporomycetidae</taxon>
        <taxon>Pleosporales</taxon>
        <taxon>Massarineae</taxon>
        <taxon>Didymosphaeriaceae</taxon>
        <taxon>Pseudopithomyces</taxon>
    </lineage>
</organism>
<dbReference type="AlphaFoldDB" id="A0AAN6RG24"/>
<dbReference type="EMBL" id="WVTA01000009">
    <property type="protein sequence ID" value="KAK3207335.1"/>
    <property type="molecule type" value="Genomic_DNA"/>
</dbReference>
<accession>A0AAN6RG24</accession>
<dbReference type="InterPro" id="IPR021276">
    <property type="entry name" value="DUF2855"/>
</dbReference>
<name>A0AAN6RG24_9PLEO</name>
<sequence length="416" mass="46645">MSSTIHVFEKDDFSKHHLVTLPQTSNEPLGASSLRLRTRILGQTTNNLTYAKLGFAVGWWDIYPIPEHAPAPYNDRSKYATIAGWGYAEVLESTVANVPIGASVFGYLYIGTGTWDVCVEKAECEGQYLVKDAYRQRLWKCYNRLSVRGPIYKSDEEKDQIIDADSLGWDALMEVLFATGYNLSTYGFAWEDSDRIHPNGEREWGAEDAELKNSVVVILNASGKTGMSFAYTLRHNRPKESQPKKIVAVGSDKSLAFLEQCGFYDEVLLNEDAEKVKELVERDTPNRVLLFNFGARPGAMASYTSTLSALQSPIPLTCFFVGGDNRPAKVENVMEELAKRGEGVQVNANTLREKGVEIGGDAYFERFDKVWNDFKNQGAIKGTNLVWGKGMVEWEKGWEALCKDEVRGDEGRVYVF</sequence>
<evidence type="ECO:0000313" key="1">
    <source>
        <dbReference type="EMBL" id="KAK3207335.1"/>
    </source>
</evidence>
<proteinExistence type="predicted"/>
<keyword evidence="2" id="KW-1185">Reference proteome</keyword>
<evidence type="ECO:0000313" key="2">
    <source>
        <dbReference type="Proteomes" id="UP001280581"/>
    </source>
</evidence>
<comment type="caution">
    <text evidence="1">The sequence shown here is derived from an EMBL/GenBank/DDBJ whole genome shotgun (WGS) entry which is preliminary data.</text>
</comment>
<dbReference type="Proteomes" id="UP001280581">
    <property type="component" value="Unassembled WGS sequence"/>
</dbReference>
<dbReference type="Pfam" id="PF11017">
    <property type="entry name" value="DUF2855"/>
    <property type="match status" value="1"/>
</dbReference>